<name>A0A448MS20_9PAST</name>
<dbReference type="Proteomes" id="UP000278733">
    <property type="component" value="Chromosome"/>
</dbReference>
<dbReference type="KEGG" id="rpne:NCTC8284_03186"/>
<evidence type="ECO:0000313" key="1">
    <source>
        <dbReference type="EMBL" id="VEH67971.1"/>
    </source>
</evidence>
<dbReference type="GO" id="GO:0047631">
    <property type="term" value="F:ADP-ribose diphosphatase activity"/>
    <property type="evidence" value="ECO:0007669"/>
    <property type="project" value="UniProtKB-EC"/>
</dbReference>
<accession>A0A448MS20</accession>
<gene>
    <name evidence="1" type="primary">nudF_3</name>
    <name evidence="1" type="ORF">NCTC8284_03186</name>
</gene>
<protein>
    <submittedName>
        <fullName evidence="1">ADP-ribose pyrophosphatase</fullName>
        <ecNumber evidence="1">3.6.1.13</ecNumber>
    </submittedName>
</protein>
<sequence>MSEIQQFEQRDIKILNEEVIYNGFFTLKKIQFKHKLLPVVKAILSHGSYLSKVRLRQ</sequence>
<keyword evidence="1" id="KW-0378">Hydrolase</keyword>
<evidence type="ECO:0000313" key="2">
    <source>
        <dbReference type="Proteomes" id="UP000278733"/>
    </source>
</evidence>
<dbReference type="AlphaFoldDB" id="A0A448MS20"/>
<dbReference type="EMBL" id="LR134405">
    <property type="protein sequence ID" value="VEH67971.1"/>
    <property type="molecule type" value="Genomic_DNA"/>
</dbReference>
<dbReference type="EC" id="3.6.1.13" evidence="1"/>
<proteinExistence type="predicted"/>
<organism evidence="1 2">
    <name type="scientific">Rodentibacter pneumotropicus</name>
    <dbReference type="NCBI Taxonomy" id="758"/>
    <lineage>
        <taxon>Bacteria</taxon>
        <taxon>Pseudomonadati</taxon>
        <taxon>Pseudomonadota</taxon>
        <taxon>Gammaproteobacteria</taxon>
        <taxon>Pasteurellales</taxon>
        <taxon>Pasteurellaceae</taxon>
        <taxon>Rodentibacter</taxon>
    </lineage>
</organism>
<reference evidence="1 2" key="1">
    <citation type="submission" date="2018-12" db="EMBL/GenBank/DDBJ databases">
        <authorList>
            <consortium name="Pathogen Informatics"/>
        </authorList>
    </citation>
    <scope>NUCLEOTIDE SEQUENCE [LARGE SCALE GENOMIC DNA]</scope>
    <source>
        <strain evidence="1 2">NCTC8284</strain>
    </source>
</reference>